<dbReference type="InterPro" id="IPR028361">
    <property type="entry name" value="GPI_transamidase"/>
</dbReference>
<evidence type="ECO:0008006" key="7">
    <source>
        <dbReference type="Google" id="ProtNLM"/>
    </source>
</evidence>
<dbReference type="AlphaFoldDB" id="A0A059F554"/>
<dbReference type="VEuPathDB" id="MicrosporidiaDB:H312_00544"/>
<dbReference type="GO" id="GO:0006506">
    <property type="term" value="P:GPI anchor biosynthetic process"/>
    <property type="evidence" value="ECO:0007669"/>
    <property type="project" value="UniProtKB-UniPathway"/>
</dbReference>
<dbReference type="OrthoDB" id="192611at2759"/>
<dbReference type="HOGENOM" id="CLU_089387_0_0_1"/>
<evidence type="ECO:0000256" key="4">
    <source>
        <dbReference type="ARBA" id="ARBA00022729"/>
    </source>
</evidence>
<proteinExistence type="inferred from homology"/>
<reference evidence="6" key="1">
    <citation type="submission" date="2013-02" db="EMBL/GenBank/DDBJ databases">
        <authorList>
            <consortium name="The Broad Institute Genome Sequencing Platform"/>
            <person name="Cuomo C."/>
            <person name="Becnel J."/>
            <person name="Sanscrainte N."/>
            <person name="Walker B."/>
            <person name="Young S.K."/>
            <person name="Zeng Q."/>
            <person name="Gargeya S."/>
            <person name="Fitzgerald M."/>
            <person name="Haas B."/>
            <person name="Abouelleil A."/>
            <person name="Alvarado L."/>
            <person name="Arachchi H.M."/>
            <person name="Berlin A.M."/>
            <person name="Chapman S.B."/>
            <person name="Dewar J."/>
            <person name="Goldberg J."/>
            <person name="Griggs A."/>
            <person name="Gujja S."/>
            <person name="Hansen M."/>
            <person name="Howarth C."/>
            <person name="Imamovic A."/>
            <person name="Larimer J."/>
            <person name="McCowan C."/>
            <person name="Murphy C."/>
            <person name="Neiman D."/>
            <person name="Pearson M."/>
            <person name="Priest M."/>
            <person name="Roberts A."/>
            <person name="Saif S."/>
            <person name="Shea T."/>
            <person name="Sisk P."/>
            <person name="Sykes S."/>
            <person name="Wortman J."/>
            <person name="Nusbaum C."/>
            <person name="Birren B."/>
        </authorList>
    </citation>
    <scope>NUCLEOTIDE SEQUENCE [LARGE SCALE GENOMIC DNA]</scope>
    <source>
        <strain evidence="6">PRA339</strain>
    </source>
</reference>
<dbReference type="PRINTS" id="PR00776">
    <property type="entry name" value="HEMOGLOBNASE"/>
</dbReference>
<comment type="pathway">
    <text evidence="1">Glycolipid biosynthesis; glycosylphosphatidylinositol-anchor biosynthesis.</text>
</comment>
<dbReference type="GO" id="GO:0042765">
    <property type="term" value="C:GPI-anchor transamidase complex"/>
    <property type="evidence" value="ECO:0007669"/>
    <property type="project" value="InterPro"/>
</dbReference>
<keyword evidence="3" id="KW-0337">GPI-anchor biosynthesis</keyword>
<evidence type="ECO:0000313" key="5">
    <source>
        <dbReference type="EMBL" id="KCZ82061.1"/>
    </source>
</evidence>
<evidence type="ECO:0000313" key="6">
    <source>
        <dbReference type="Proteomes" id="UP000030655"/>
    </source>
</evidence>
<dbReference type="PANTHER" id="PTHR48067:SF1">
    <property type="entry name" value="GPI-ANCHOR TRANSAMIDASE"/>
    <property type="match status" value="1"/>
</dbReference>
<dbReference type="Gene3D" id="3.40.50.1460">
    <property type="match status" value="1"/>
</dbReference>
<sequence length="266" mass="31338">MLEYFFLFISLIQSKNYAILFNGSSNYFNYRHNTNILLLYNLLLKNKYTSDEIILLTGEKIHEDMRNIDKDHIYLNDKMKIKKDKYCYEDATLQSLLNIINLNHNKLLDCDKNSNLLIYLCGHGNQEFLKIKYREAIYTDDFSRCINNLSQRVNKILVIVDTCHAFSFVPKNIPSNVFYMATSKMDEPSVSSNYSNKLGVYCVDNFMFHLHKLMLNFKMNLVDFCKLFTKEILKSTMLTKGNKNFFVGDFFTQKEKIPDESDILEL</sequence>
<organism evidence="5 6">
    <name type="scientific">Anncaliia algerae PRA339</name>
    <dbReference type="NCBI Taxonomy" id="1288291"/>
    <lineage>
        <taxon>Eukaryota</taxon>
        <taxon>Fungi</taxon>
        <taxon>Fungi incertae sedis</taxon>
        <taxon>Microsporidia</taxon>
        <taxon>Tubulinosematoidea</taxon>
        <taxon>Tubulinosematidae</taxon>
        <taxon>Anncaliia</taxon>
    </lineage>
</organism>
<keyword evidence="4" id="KW-0732">Signal</keyword>
<protein>
    <recommendedName>
        <fullName evidence="7">GPI-anchor transamidase</fullName>
    </recommendedName>
</protein>
<dbReference type="GO" id="GO:0003923">
    <property type="term" value="F:GPI-anchor transamidase activity"/>
    <property type="evidence" value="ECO:0007669"/>
    <property type="project" value="InterPro"/>
</dbReference>
<dbReference type="UniPathway" id="UPA00196"/>
<dbReference type="Proteomes" id="UP000030655">
    <property type="component" value="Unassembled WGS sequence"/>
</dbReference>
<dbReference type="EMBL" id="KK365133">
    <property type="protein sequence ID" value="KCZ82061.1"/>
    <property type="molecule type" value="Genomic_DNA"/>
</dbReference>
<dbReference type="STRING" id="1288291.A0A059F554"/>
<evidence type="ECO:0000256" key="1">
    <source>
        <dbReference type="ARBA" id="ARBA00004687"/>
    </source>
</evidence>
<accession>A0A059F554</accession>
<evidence type="ECO:0000256" key="3">
    <source>
        <dbReference type="ARBA" id="ARBA00022502"/>
    </source>
</evidence>
<dbReference type="PANTHER" id="PTHR48067">
    <property type="entry name" value="GPI-ANCHOR TRANSAMIDASE"/>
    <property type="match status" value="1"/>
</dbReference>
<dbReference type="InterPro" id="IPR001096">
    <property type="entry name" value="Peptidase_C13"/>
</dbReference>
<comment type="similarity">
    <text evidence="2">Belongs to the peptidase C13 family.</text>
</comment>
<gene>
    <name evidence="5" type="ORF">H312_00544</name>
</gene>
<name>A0A059F554_9MICR</name>
<evidence type="ECO:0000256" key="2">
    <source>
        <dbReference type="ARBA" id="ARBA00009941"/>
    </source>
</evidence>
<keyword evidence="6" id="KW-1185">Reference proteome</keyword>
<reference evidence="5 6" key="2">
    <citation type="submission" date="2014-03" db="EMBL/GenBank/DDBJ databases">
        <title>The Genome Sequence of Anncaliia algerae insect isolate PRA339.</title>
        <authorList>
            <consortium name="The Broad Institute Genome Sequencing Platform"/>
            <consortium name="The Broad Institute Genome Sequencing Center for Infectious Disease"/>
            <person name="Cuomo C."/>
            <person name="Becnel J."/>
            <person name="Sanscrainte N."/>
            <person name="Walker B."/>
            <person name="Young S.K."/>
            <person name="Zeng Q."/>
            <person name="Gargeya S."/>
            <person name="Fitzgerald M."/>
            <person name="Haas B."/>
            <person name="Abouelleil A."/>
            <person name="Alvarado L."/>
            <person name="Arachchi H.M."/>
            <person name="Berlin A.M."/>
            <person name="Chapman S.B."/>
            <person name="Dewar J."/>
            <person name="Goldberg J."/>
            <person name="Griggs A."/>
            <person name="Gujja S."/>
            <person name="Hansen M."/>
            <person name="Howarth C."/>
            <person name="Imamovic A."/>
            <person name="Larimer J."/>
            <person name="McCowan C."/>
            <person name="Murphy C."/>
            <person name="Neiman D."/>
            <person name="Pearson M."/>
            <person name="Priest M."/>
            <person name="Roberts A."/>
            <person name="Saif S."/>
            <person name="Shea T."/>
            <person name="Sisk P."/>
            <person name="Sykes S."/>
            <person name="Wortman J."/>
            <person name="Nusbaum C."/>
            <person name="Birren B."/>
        </authorList>
    </citation>
    <scope>NUCLEOTIDE SEQUENCE [LARGE SCALE GENOMIC DNA]</scope>
    <source>
        <strain evidence="5 6">PRA339</strain>
    </source>
</reference>
<dbReference type="GO" id="GO:0016255">
    <property type="term" value="P:attachment of GPI anchor to protein"/>
    <property type="evidence" value="ECO:0007669"/>
    <property type="project" value="InterPro"/>
</dbReference>
<dbReference type="Pfam" id="PF01650">
    <property type="entry name" value="Peptidase_C13"/>
    <property type="match status" value="1"/>
</dbReference>
<dbReference type="GO" id="GO:0006508">
    <property type="term" value="P:proteolysis"/>
    <property type="evidence" value="ECO:0007669"/>
    <property type="project" value="InterPro"/>
</dbReference>